<comment type="caution">
    <text evidence="1">The sequence shown here is derived from an EMBL/GenBank/DDBJ whole genome shotgun (WGS) entry which is preliminary data.</text>
</comment>
<gene>
    <name evidence="1" type="ORF">DFQ45_102158</name>
</gene>
<evidence type="ECO:0000313" key="1">
    <source>
        <dbReference type="EMBL" id="TDQ39464.1"/>
    </source>
</evidence>
<name>A0A4R6U8S4_9GAMM</name>
<evidence type="ECO:0000313" key="2">
    <source>
        <dbReference type="Proteomes" id="UP000294575"/>
    </source>
</evidence>
<keyword evidence="2" id="KW-1185">Reference proteome</keyword>
<dbReference type="Proteomes" id="UP000294575">
    <property type="component" value="Unassembled WGS sequence"/>
</dbReference>
<dbReference type="RefSeq" id="WP_101497404.1">
    <property type="nucleotide sequence ID" value="NZ_LNJZ01000009.1"/>
</dbReference>
<dbReference type="EMBL" id="SNYK01000002">
    <property type="protein sequence ID" value="TDQ39464.1"/>
    <property type="molecule type" value="Genomic_DNA"/>
</dbReference>
<accession>A0A4R6U8S4</accession>
<reference evidence="1 2" key="1">
    <citation type="submission" date="2019-03" db="EMBL/GenBank/DDBJ databases">
        <title>Genomic Encyclopedia of Type Strains, Phase IV (KMG-IV): sequencing the most valuable type-strain genomes for metagenomic binning, comparative biology and taxonomic classification.</title>
        <authorList>
            <person name="Goeker M."/>
        </authorList>
    </citation>
    <scope>NUCLEOTIDE SEQUENCE [LARGE SCALE GENOMIC DNA]</scope>
    <source>
        <strain evidence="1 2">DSM 28679</strain>
    </source>
</reference>
<dbReference type="OrthoDB" id="7025307at2"/>
<protein>
    <submittedName>
        <fullName evidence="1">Uncharacterized protein</fullName>
    </submittedName>
</protein>
<dbReference type="AlphaFoldDB" id="A0A4R6U8S4"/>
<sequence length="84" mass="9620">MNDLSPPVNPDDTSDHDSPWKSAIEVFFQPCMELLFPYVASQLDWHHEPVFMDKELQKLTSDSSDSRRHVDKLIRHTQAGAGLL</sequence>
<organism evidence="1 2">
    <name type="scientific">Thiopseudomonas denitrificans</name>
    <dbReference type="NCBI Taxonomy" id="1501432"/>
    <lineage>
        <taxon>Bacteria</taxon>
        <taxon>Pseudomonadati</taxon>
        <taxon>Pseudomonadota</taxon>
        <taxon>Gammaproteobacteria</taxon>
        <taxon>Pseudomonadales</taxon>
        <taxon>Pseudomonadaceae</taxon>
        <taxon>Thiopseudomonas</taxon>
    </lineage>
</organism>
<proteinExistence type="predicted"/>